<keyword evidence="16" id="KW-0325">Glycoprotein</keyword>
<dbReference type="PANTHER" id="PTHR10106">
    <property type="entry name" value="CYTOCHROME B561-RELATED"/>
    <property type="match status" value="1"/>
</dbReference>
<evidence type="ECO:0000256" key="12">
    <source>
        <dbReference type="ARBA" id="ARBA00022989"/>
    </source>
</evidence>
<dbReference type="Ensembl" id="ENSSGRT00000000827.1">
    <property type="protein sequence ID" value="ENSSGRP00000000746.1"/>
    <property type="gene ID" value="ENSSGRG00000000485.1"/>
</dbReference>
<keyword evidence="17" id="KW-0458">Lysosome</keyword>
<keyword evidence="12 24" id="KW-1133">Transmembrane helix</keyword>
<comment type="subunit">
    <text evidence="4">Homodimer.</text>
</comment>
<evidence type="ECO:0000256" key="9">
    <source>
        <dbReference type="ARBA" id="ARBA00022753"/>
    </source>
</evidence>
<evidence type="ECO:0000256" key="2">
    <source>
        <dbReference type="ARBA" id="ARBA00004107"/>
    </source>
</evidence>
<evidence type="ECO:0000256" key="17">
    <source>
        <dbReference type="ARBA" id="ARBA00023228"/>
    </source>
</evidence>
<keyword evidence="6" id="KW-0349">Heme</keyword>
<comment type="function">
    <text evidence="22">Transmembrane reductase that uses ascorbate as an electron donor in the cytoplasm and transfers electrons across membranes to reduce iron cations Fe(3+) into Fe(2+) in the lumen of the late endosome and lysosome. Reduced iron can then be extruded from the late endosome and lysosome to the cytoplasm by divalent metal-specific transporters. It is therefore most probably involved in endosomal and lysosomal cellular iron homeostasis.</text>
</comment>
<dbReference type="InterPro" id="IPR043205">
    <property type="entry name" value="CYB561/CYBRD1-like"/>
</dbReference>
<dbReference type="InterPro" id="IPR006593">
    <property type="entry name" value="Cyt_b561/ferric_Rdtase_TM"/>
</dbReference>
<dbReference type="GO" id="GO:0140571">
    <property type="term" value="F:transmembrane ascorbate ferrireductase activity"/>
    <property type="evidence" value="ECO:0007669"/>
    <property type="project" value="UniProtKB-EC"/>
</dbReference>
<evidence type="ECO:0000256" key="19">
    <source>
        <dbReference type="ARBA" id="ARBA00040498"/>
    </source>
</evidence>
<feature type="transmembrane region" description="Helical" evidence="24">
    <location>
        <begin position="82"/>
        <end position="105"/>
    </location>
</feature>
<comment type="catalytic activity">
    <reaction evidence="23">
        <text>Fe(3+)(out) + L-ascorbate(in) = monodehydro-L-ascorbate radical(in) + Fe(2+)(out) + H(+)</text>
        <dbReference type="Rhea" id="RHEA:30403"/>
        <dbReference type="ChEBI" id="CHEBI:15378"/>
        <dbReference type="ChEBI" id="CHEBI:29033"/>
        <dbReference type="ChEBI" id="CHEBI:29034"/>
        <dbReference type="ChEBI" id="CHEBI:38290"/>
        <dbReference type="ChEBI" id="CHEBI:59513"/>
        <dbReference type="EC" id="7.2.1.3"/>
    </reaction>
    <physiologicalReaction direction="left-to-right" evidence="23">
        <dbReference type="Rhea" id="RHEA:30404"/>
    </physiologicalReaction>
</comment>
<evidence type="ECO:0000256" key="11">
    <source>
        <dbReference type="ARBA" id="ARBA00022982"/>
    </source>
</evidence>
<evidence type="ECO:0000256" key="18">
    <source>
        <dbReference type="ARBA" id="ARBA00024225"/>
    </source>
</evidence>
<dbReference type="Pfam" id="PF03188">
    <property type="entry name" value="Cytochrom_B561"/>
    <property type="match status" value="2"/>
</dbReference>
<keyword evidence="27" id="KW-1185">Reference proteome</keyword>
<dbReference type="PANTHER" id="PTHR10106:SF38">
    <property type="entry name" value="LYSOSOMAL MEMBRANE ASCORBATE-DEPENDENT FERRIREDUCTASE CYB561A3"/>
    <property type="match status" value="1"/>
</dbReference>
<protein>
    <recommendedName>
        <fullName evidence="19">Lysosomal membrane ascorbate-dependent ferrireductase CYB561A3</fullName>
        <ecNumber evidence="18">7.2.1.3</ecNumber>
    </recommendedName>
    <alternativeName>
        <fullName evidence="21">Cytochrome b ascorbate-dependent protein 3</fullName>
    </alternativeName>
    <alternativeName>
        <fullName evidence="20">Lysosomal cytochrome b</fullName>
    </alternativeName>
</protein>
<keyword evidence="10" id="KW-1278">Translocase</keyword>
<dbReference type="PROSITE" id="PS50939">
    <property type="entry name" value="CYTOCHROME_B561"/>
    <property type="match status" value="1"/>
</dbReference>
<keyword evidence="7 24" id="KW-0812">Transmembrane</keyword>
<evidence type="ECO:0000256" key="4">
    <source>
        <dbReference type="ARBA" id="ARBA00011738"/>
    </source>
</evidence>
<feature type="transmembrane region" description="Helical" evidence="24">
    <location>
        <begin position="111"/>
        <end position="129"/>
    </location>
</feature>
<evidence type="ECO:0000313" key="26">
    <source>
        <dbReference type="Ensembl" id="ENSSGRP00000000746.1"/>
    </source>
</evidence>
<evidence type="ECO:0000256" key="3">
    <source>
        <dbReference type="ARBA" id="ARBA00004155"/>
    </source>
</evidence>
<dbReference type="InParanoid" id="A0A672JX40"/>
<dbReference type="FunFam" id="1.20.120.1770:FF:000001">
    <property type="entry name" value="Cytochrome b reductase 1"/>
    <property type="match status" value="1"/>
</dbReference>
<evidence type="ECO:0000256" key="5">
    <source>
        <dbReference type="ARBA" id="ARBA00022448"/>
    </source>
</evidence>
<dbReference type="GO" id="GO:0031902">
    <property type="term" value="C:late endosome membrane"/>
    <property type="evidence" value="ECO:0007669"/>
    <property type="project" value="UniProtKB-SubCell"/>
</dbReference>
<evidence type="ECO:0000256" key="8">
    <source>
        <dbReference type="ARBA" id="ARBA00022723"/>
    </source>
</evidence>
<evidence type="ECO:0000256" key="22">
    <source>
        <dbReference type="ARBA" id="ARBA00046132"/>
    </source>
</evidence>
<keyword evidence="8" id="KW-0479">Metal-binding</keyword>
<evidence type="ECO:0000256" key="6">
    <source>
        <dbReference type="ARBA" id="ARBA00022617"/>
    </source>
</evidence>
<feature type="transmembrane region" description="Helical" evidence="24">
    <location>
        <begin position="50"/>
        <end position="70"/>
    </location>
</feature>
<evidence type="ECO:0000256" key="13">
    <source>
        <dbReference type="ARBA" id="ARBA00023002"/>
    </source>
</evidence>
<comment type="cofactor">
    <cofactor evidence="1">
        <name>heme b</name>
        <dbReference type="ChEBI" id="CHEBI:60344"/>
    </cofactor>
</comment>
<evidence type="ECO:0000256" key="20">
    <source>
        <dbReference type="ARBA" id="ARBA00042550"/>
    </source>
</evidence>
<gene>
    <name evidence="26" type="primary">LOC107587305</name>
</gene>
<evidence type="ECO:0000256" key="24">
    <source>
        <dbReference type="SAM" id="Phobius"/>
    </source>
</evidence>
<evidence type="ECO:0000256" key="14">
    <source>
        <dbReference type="ARBA" id="ARBA00023004"/>
    </source>
</evidence>
<accession>A0A672JX40</accession>
<feature type="transmembrane region" description="Helical" evidence="24">
    <location>
        <begin position="141"/>
        <end position="160"/>
    </location>
</feature>
<feature type="domain" description="Cytochrome b561" evidence="25">
    <location>
        <begin position="13"/>
        <end position="207"/>
    </location>
</feature>
<evidence type="ECO:0000256" key="1">
    <source>
        <dbReference type="ARBA" id="ARBA00001970"/>
    </source>
</evidence>
<dbReference type="GO" id="GO:0005765">
    <property type="term" value="C:lysosomal membrane"/>
    <property type="evidence" value="ECO:0007669"/>
    <property type="project" value="UniProtKB-SubCell"/>
</dbReference>
<dbReference type="Gene3D" id="1.20.120.1770">
    <property type="match status" value="1"/>
</dbReference>
<evidence type="ECO:0000256" key="16">
    <source>
        <dbReference type="ARBA" id="ARBA00023180"/>
    </source>
</evidence>
<evidence type="ECO:0000256" key="7">
    <source>
        <dbReference type="ARBA" id="ARBA00022692"/>
    </source>
</evidence>
<dbReference type="GO" id="GO:0046872">
    <property type="term" value="F:metal ion binding"/>
    <property type="evidence" value="ECO:0007669"/>
    <property type="project" value="UniProtKB-KW"/>
</dbReference>
<sequence length="231" mass="25673">MRGIVAFYLTYMLCLILGIICVALVVHWNYSYRGGFAWDGSAKHFNWHPVFMVTGMVVLYGNVAIVYRMPLTWGQNKLPWKLLHAGLLLLSFILSVIGLCAVFDYHNANHLFMYSVWVMGFTSFLLPCTPMSARAFIKPTHVWMGGIILVLSIVSCISGINEKLFFALKGNTNGTLPYSTLPPEAITANSLGVIIVAFGLVVLKILSNQIWQRPAPGYEEGVYQPLGYDGS</sequence>
<name>A0A672JX40_SINGR</name>
<dbReference type="OMA" id="KFHNERE"/>
<evidence type="ECO:0000259" key="25">
    <source>
        <dbReference type="PROSITE" id="PS50939"/>
    </source>
</evidence>
<keyword evidence="11" id="KW-0249">Electron transport</keyword>
<organism evidence="26 27">
    <name type="scientific">Sinocyclocheilus grahami</name>
    <name type="common">Dianchi golden-line fish</name>
    <name type="synonym">Barbus grahami</name>
    <dbReference type="NCBI Taxonomy" id="75366"/>
    <lineage>
        <taxon>Eukaryota</taxon>
        <taxon>Metazoa</taxon>
        <taxon>Chordata</taxon>
        <taxon>Craniata</taxon>
        <taxon>Vertebrata</taxon>
        <taxon>Euteleostomi</taxon>
        <taxon>Actinopterygii</taxon>
        <taxon>Neopterygii</taxon>
        <taxon>Teleostei</taxon>
        <taxon>Ostariophysi</taxon>
        <taxon>Cypriniformes</taxon>
        <taxon>Cyprinidae</taxon>
        <taxon>Cyprininae</taxon>
        <taxon>Sinocyclocheilus</taxon>
    </lineage>
</organism>
<evidence type="ECO:0000256" key="15">
    <source>
        <dbReference type="ARBA" id="ARBA00023136"/>
    </source>
</evidence>
<dbReference type="SMART" id="SM00665">
    <property type="entry name" value="B561"/>
    <property type="match status" value="1"/>
</dbReference>
<feature type="transmembrane region" description="Helical" evidence="24">
    <location>
        <begin position="186"/>
        <end position="206"/>
    </location>
</feature>
<reference evidence="26" key="1">
    <citation type="submission" date="2025-08" db="UniProtKB">
        <authorList>
            <consortium name="Ensembl"/>
        </authorList>
    </citation>
    <scope>IDENTIFICATION</scope>
</reference>
<keyword evidence="15 24" id="KW-0472">Membrane</keyword>
<comment type="subcellular location">
    <subcellularLocation>
        <location evidence="2">Late endosome membrane</location>
        <topology evidence="2">Multi-pass membrane protein</topology>
    </subcellularLocation>
    <subcellularLocation>
        <location evidence="3">Lysosome membrane</location>
        <topology evidence="3">Multi-pass membrane protein</topology>
    </subcellularLocation>
</comment>
<evidence type="ECO:0000313" key="27">
    <source>
        <dbReference type="Proteomes" id="UP000472262"/>
    </source>
</evidence>
<dbReference type="EC" id="7.2.1.3" evidence="18"/>
<evidence type="ECO:0000256" key="10">
    <source>
        <dbReference type="ARBA" id="ARBA00022967"/>
    </source>
</evidence>
<reference evidence="26" key="2">
    <citation type="submission" date="2025-09" db="UniProtKB">
        <authorList>
            <consortium name="Ensembl"/>
        </authorList>
    </citation>
    <scope>IDENTIFICATION</scope>
</reference>
<dbReference type="Proteomes" id="UP000472262">
    <property type="component" value="Unassembled WGS sequence"/>
</dbReference>
<evidence type="ECO:0000256" key="23">
    <source>
        <dbReference type="ARBA" id="ARBA00048457"/>
    </source>
</evidence>
<dbReference type="AlphaFoldDB" id="A0A672JX40"/>
<keyword evidence="13" id="KW-0560">Oxidoreductase</keyword>
<keyword evidence="14" id="KW-0408">Iron</keyword>
<evidence type="ECO:0000256" key="21">
    <source>
        <dbReference type="ARBA" id="ARBA00042571"/>
    </source>
</evidence>
<proteinExistence type="predicted"/>
<keyword evidence="5" id="KW-0813">Transport</keyword>
<keyword evidence="9" id="KW-0967">Endosome</keyword>
<feature type="transmembrane region" description="Helical" evidence="24">
    <location>
        <begin position="7"/>
        <end position="30"/>
    </location>
</feature>